<dbReference type="GO" id="GO:0005739">
    <property type="term" value="C:mitochondrion"/>
    <property type="evidence" value="ECO:0000314"/>
    <property type="project" value="GeneDB"/>
</dbReference>
<reference evidence="3 6" key="3">
    <citation type="journal article" date="2005" name="Science">
        <title>The genome of the African trypanosome Trypanosoma brucei.</title>
        <authorList>
            <person name="Berriman M."/>
            <person name="Ghedin E."/>
            <person name="Hertz-Fowler C."/>
            <person name="Blandin G."/>
            <person name="Renauld H."/>
            <person name="Bartholomeu D.C."/>
            <person name="Lennard N.J."/>
            <person name="Caler E."/>
            <person name="Hamlin N.E."/>
            <person name="Haas B."/>
            <person name="Bohme U."/>
            <person name="Hannick L."/>
            <person name="Aslett M.A."/>
            <person name="Shallom J."/>
            <person name="Marcello L."/>
            <person name="Hou L."/>
            <person name="Wickstead B."/>
            <person name="Alsmark U.C."/>
            <person name="Arrowsmith C."/>
            <person name="Atkin R.J."/>
            <person name="Barron A.J."/>
            <person name="Bringaud F."/>
            <person name="Brooks K."/>
            <person name="Carrington M."/>
            <person name="Cherevach I."/>
            <person name="Chillingworth T.J."/>
            <person name="Churcher C."/>
            <person name="Clark L.N."/>
            <person name="Corton C.H."/>
            <person name="Cronin A."/>
            <person name="Davies R.M."/>
            <person name="Doggett J."/>
            <person name="Djikeng A."/>
            <person name="Feldblyum T."/>
            <person name="Field M.C."/>
            <person name="Fraser A."/>
            <person name="Goodhead I."/>
            <person name="Hance Z."/>
            <person name="Harper D."/>
            <person name="Harris B.R."/>
            <person name="Hauser H."/>
            <person name="Hostetler J."/>
            <person name="Ivens A."/>
            <person name="Jagels K."/>
            <person name="Johnson D."/>
            <person name="Johnson J."/>
            <person name="Jones K."/>
            <person name="Kerhornou A.X."/>
            <person name="Koo H."/>
            <person name="Larke N."/>
            <person name="Landfear S."/>
            <person name="Larkin C."/>
            <person name="Leech V."/>
            <person name="Line A."/>
            <person name="Lord A."/>
            <person name="Macleod A."/>
            <person name="Mooney P.J."/>
            <person name="Moule S."/>
            <person name="Martin D.M."/>
            <person name="Morgan G.W."/>
            <person name="Mungall K."/>
            <person name="Norbertczak H."/>
            <person name="Ormond D."/>
            <person name="Pai G."/>
            <person name="Peacock C.S."/>
            <person name="Peterson J."/>
            <person name="Quail M.A."/>
            <person name="Rabbinowitsch E."/>
            <person name="Rajandream M.A."/>
            <person name="Reitter C."/>
            <person name="Salzberg S.L."/>
            <person name="Sanders M."/>
            <person name="Schobel S."/>
            <person name="Sharp S."/>
            <person name="Simmonds M."/>
            <person name="Simpson A.J."/>
            <person name="Tallon L."/>
            <person name="Turner C.M."/>
            <person name="Tait A."/>
            <person name="Tivey A.R."/>
            <person name="Van Aken S."/>
            <person name="Walker D."/>
            <person name="Wanless D."/>
            <person name="Wang S."/>
            <person name="White B."/>
            <person name="White O."/>
            <person name="Whitehead S."/>
            <person name="Woodward J."/>
            <person name="Wortman J."/>
            <person name="Adams M.D."/>
            <person name="Embley T.M."/>
            <person name="Gull K."/>
            <person name="Ullu E."/>
            <person name="Barry J.D."/>
            <person name="Fairlamb A.H."/>
            <person name="Opperdoes F."/>
            <person name="Barrell B.G."/>
            <person name="Donelson J.E."/>
            <person name="Hall N."/>
            <person name="Fraser C.M."/>
            <person name="Melville S.E."/>
            <person name="El-Sayed N.M."/>
        </authorList>
    </citation>
    <scope>NUCLEOTIDE SEQUENCE [LARGE SCALE GENOMIC DNA]</scope>
    <source>
        <strain evidence="3 6">927/4 GUTat10.1</strain>
    </source>
</reference>
<protein>
    <recommendedName>
        <fullName evidence="7">Present in the outer mitochondrial membrane proteome 22</fullName>
    </recommendedName>
</protein>
<keyword evidence="6" id="KW-1185">Reference proteome</keyword>
<organism evidence="5 6">
    <name type="scientific">Trypanosoma brucei brucei (strain 927/4 GUTat10.1)</name>
    <dbReference type="NCBI Taxonomy" id="185431"/>
    <lineage>
        <taxon>Eukaryota</taxon>
        <taxon>Discoba</taxon>
        <taxon>Euglenozoa</taxon>
        <taxon>Kinetoplastea</taxon>
        <taxon>Metakinetoplastina</taxon>
        <taxon>Trypanosomatida</taxon>
        <taxon>Trypanosomatidae</taxon>
        <taxon>Trypanosoma</taxon>
    </lineage>
</organism>
<dbReference type="PANTHER" id="PTHR35615">
    <property type="entry name" value="PRESENT IN THE OUTER MITOCHONDRIAL MEMBRANE PROTEOME 22-RELATED"/>
    <property type="match status" value="1"/>
</dbReference>
<feature type="region of interest" description="Disordered" evidence="2">
    <location>
        <begin position="1"/>
        <end position="33"/>
    </location>
</feature>
<dbReference type="EMBL" id="AE017150">
    <property type="protein sequence ID" value="AAQ16011.1"/>
    <property type="molecule type" value="Genomic_DNA"/>
</dbReference>
<dbReference type="STRING" id="185431.Q586D8"/>
<evidence type="ECO:0000256" key="1">
    <source>
        <dbReference type="SAM" id="Coils"/>
    </source>
</evidence>
<dbReference type="AlphaFoldDB" id="Q586D8"/>
<dbReference type="RefSeq" id="XP_951713.1">
    <property type="nucleotide sequence ID" value="XM_946620.1"/>
</dbReference>
<feature type="coiled-coil region" evidence="1">
    <location>
        <begin position="748"/>
        <end position="775"/>
    </location>
</feature>
<proteinExistence type="predicted"/>
<reference evidence="5" key="1">
    <citation type="submission" date="1999-08" db="EMBL/GenBank/DDBJ databases">
        <authorList>
            <person name="El-Sayed N.M."/>
            <person name="Khalak H."/>
            <person name="Adams M.D."/>
        </authorList>
    </citation>
    <scope>NUCLEOTIDE SEQUENCE</scope>
    <source>
        <strain evidence="5">GUTat10.1</strain>
    </source>
</reference>
<evidence type="ECO:0008006" key="7">
    <source>
        <dbReference type="Google" id="ProtNLM"/>
    </source>
</evidence>
<evidence type="ECO:0000313" key="4">
    <source>
        <dbReference type="EMBL" id="AAQ16019.1"/>
    </source>
</evidence>
<dbReference type="SUPFAM" id="SSF52540">
    <property type="entry name" value="P-loop containing nucleoside triphosphate hydrolases"/>
    <property type="match status" value="2"/>
</dbReference>
<accession>Q586D8</accession>
<feature type="compositionally biased region" description="Polar residues" evidence="2">
    <location>
        <begin position="376"/>
        <end position="386"/>
    </location>
</feature>
<accession>D7SG51</accession>
<dbReference type="KEGG" id="tbr:Tb927.2.5530"/>
<dbReference type="OrthoDB" id="273057at2759"/>
<feature type="coiled-coil region" evidence="1">
    <location>
        <begin position="1128"/>
        <end position="1164"/>
    </location>
</feature>
<dbReference type="Proteomes" id="UP000008524">
    <property type="component" value="Chromosome 2"/>
</dbReference>
<feature type="region of interest" description="Disordered" evidence="2">
    <location>
        <begin position="152"/>
        <end position="173"/>
    </location>
</feature>
<dbReference type="GO" id="GO:0005741">
    <property type="term" value="C:mitochondrial outer membrane"/>
    <property type="evidence" value="ECO:0000314"/>
    <property type="project" value="GeneDB"/>
</dbReference>
<dbReference type="RefSeq" id="XP_951716.1">
    <property type="nucleotide sequence ID" value="XM_946623.1"/>
</dbReference>
<feature type="compositionally biased region" description="Low complexity" evidence="2">
    <location>
        <begin position="818"/>
        <end position="832"/>
    </location>
</feature>
<evidence type="ECO:0000256" key="2">
    <source>
        <dbReference type="SAM" id="MobiDB-lite"/>
    </source>
</evidence>
<dbReference type="GeneID" id="3655862"/>
<feature type="compositionally biased region" description="Basic and acidic residues" evidence="2">
    <location>
        <begin position="390"/>
        <end position="402"/>
    </location>
</feature>
<dbReference type="OMA" id="MYGRTSR"/>
<dbReference type="EMBL" id="AC008368">
    <property type="protein sequence ID" value="AAX78989.1"/>
    <property type="molecule type" value="Genomic_DNA"/>
</dbReference>
<name>Q586D8_TRYB2</name>
<dbReference type="VEuPathDB" id="TriTrypDB:Tb927.2.5530"/>
<dbReference type="KEGG" id="tbr:Tb927.2.5610"/>
<reference evidence="3" key="5">
    <citation type="submission" date="2005-04" db="EMBL/GenBank/DDBJ databases">
        <title>Sequencing, closure, and annotation of Trypanosoma brucei chromosomes 2 through 8.</title>
        <authorList>
            <person name="Ghedin E."/>
            <person name="Blandin G."/>
            <person name="Bartholomeu D."/>
            <person name="Caler E."/>
            <person name="Haas B."/>
            <person name="Hannick L."/>
            <person name="Shallom J."/>
            <person name="Hou L."/>
            <person name="Djikeng A."/>
            <person name="Feldblyum T."/>
            <person name="Hostetler J."/>
            <person name="Johnson J."/>
            <person name="Jones K."/>
            <person name="Koo H.L."/>
            <person name="Larkin C."/>
            <person name="Pai G."/>
            <person name="Peterson J."/>
            <person name="Khalak H.G."/>
            <person name="Salzberg S."/>
            <person name="Simpson A.J."/>
            <person name="Tallon L."/>
            <person name="Van Aken S."/>
            <person name="Wanless D."/>
            <person name="White O."/>
            <person name="Wortman J."/>
            <person name="Fraser C.M."/>
            <person name="El-Sayed N.M.A."/>
        </authorList>
    </citation>
    <scope>NUCLEOTIDE SEQUENCE</scope>
    <source>
        <strain evidence="3">927/4 GUTat10.1</strain>
    </source>
</reference>
<feature type="compositionally biased region" description="Polar residues" evidence="2">
    <location>
        <begin position="1"/>
        <end position="26"/>
    </location>
</feature>
<dbReference type="GeneID" id="3655854"/>
<evidence type="ECO:0000313" key="3">
    <source>
        <dbReference type="EMBL" id="AAQ16011.1"/>
    </source>
</evidence>
<evidence type="ECO:0000313" key="6">
    <source>
        <dbReference type="Proteomes" id="UP000008524"/>
    </source>
</evidence>
<reference evidence="5" key="4">
    <citation type="submission" date="2005-04" db="EMBL/GenBank/DDBJ databases">
        <title>.</title>
        <authorList>
            <person name="Ghedin E."/>
            <person name="Blandin G."/>
            <person name="Bartholomeu D."/>
            <person name="Caler E."/>
            <person name="Haas B."/>
            <person name="Hannick L."/>
            <person name="Shallom J."/>
            <person name="Hou L."/>
            <person name="Djikeng A."/>
            <person name="Feldblyum T."/>
            <person name="Hostetler J."/>
            <person name="Johnson J."/>
            <person name="Jones K."/>
            <person name="Koo H.L."/>
            <person name="Larkin C."/>
            <person name="Pai G."/>
            <person name="Peterson J."/>
            <person name="Khalak H.G."/>
            <person name="Salzberg S."/>
            <person name="Simpson A.J."/>
            <person name="Tallon L."/>
            <person name="Van Aken S."/>
            <person name="Wanless D."/>
            <person name="White O."/>
            <person name="Wortman J."/>
            <person name="Fraser C.M."/>
            <person name="El-Sayed N.M.A."/>
        </authorList>
    </citation>
    <scope>NUCLEOTIDE SEQUENCE</scope>
    <source>
        <strain evidence="5">GUTat10.1</strain>
    </source>
</reference>
<dbReference type="SMR" id="Q586D8"/>
<dbReference type="PaxDb" id="5691-AAQ16011"/>
<evidence type="ECO:0000313" key="5">
    <source>
        <dbReference type="EMBL" id="AAX78992.1"/>
    </source>
</evidence>
<keyword evidence="1" id="KW-0175">Coiled coil</keyword>
<dbReference type="GO" id="GO:0005737">
    <property type="term" value="C:cytoplasm"/>
    <property type="evidence" value="ECO:0000318"/>
    <property type="project" value="GO_Central"/>
</dbReference>
<dbReference type="EMBL" id="AE017150">
    <property type="protein sequence ID" value="AAQ16019.1"/>
    <property type="molecule type" value="Genomic_DNA"/>
</dbReference>
<dbReference type="InParanoid" id="Q586D8"/>
<dbReference type="EMBL" id="AC008368">
    <property type="protein sequence ID" value="AAX78992.1"/>
    <property type="molecule type" value="Genomic_DNA"/>
</dbReference>
<dbReference type="VEuPathDB" id="TriTrypDB:Tb927.2.5610"/>
<dbReference type="PANTHER" id="PTHR35615:SF7">
    <property type="entry name" value="PRESENT IN THE OUTER MITOCHONDRIAL MEMBRANE PROTEOME 22"/>
    <property type="match status" value="1"/>
</dbReference>
<sequence>MMRKNLNSNDVSQPHSTTTLDTNPASYGTVRNPLHSVVGPTGYGAQPPISSPATWVNNHSAAFAAQGLGPHCGAPGGRPFPVVRGSTNRGDSYTELQCPVAGSGPTNPYGNRTAIDKLPGLEGGRFDCGGAGQRRGPLLGVSGDLYGVTGISNSTSRGNDRHNGSMYGTNPTYSKTSRTGSMYGMGSMYGRTSRIGSMYGMGSMYGRTSRTGSMYGMGSMYGRTSRIGSMYGRTSRIGSMYGRTSGTGSMYGMGSIYGMGSMYGRTSRTGSMYGPRMEYGPIYGVGGPMGSMYGPQMGYGPIYGVGGPTGSMYGPQMGYGPIYCVGPMYGRPSRTDSVYGPQMGHGPMYCVGGLLYNKAFQEGDPGRGPTVPKSAPCNSSTPSAGVTTKPDAEPDREEKEPRVTGGKKPTTFTNKGPAAETAKKPCDLDSGNGKVKHSPVAQVPPDNSVRTLMVVSSEAGPQVTIKEEERKVGVASSGEEVVYYEGDEVVHGDEITVEKSALLQMIVQQVELGHNTALILSDSTPQQTLSACVTTSVMKSILAALRKGETENGTKYEVLATAADVPTIATARDLLAVESEAVKIARYGSNPMLGACLMDLQETVLRDDADVDVFVQEALKKSSGTAALGVMHATLKQIRKTSSAAPTVYVSSFVCLFVKDGVEHLQDLLDMNGKVVPLPLAKSVLGGGSCVVAVVGASGKDVAVDAKILSNTAALRGVKNTPPRSGNVARFVEFAETQFTECKAAIERSKEAAERERHERTLRRLEIMLSDARKLLSDPEETRAKVYPPSRESVKNGSVENDGGNVRNGASIEDDRPSAATLAPAPASADSLTEPKEQEVIGAPAPAHTTEPWEKTAKIIVTAGSGPSNGTAEVVAGGEKKTDEVDEYIQRTGVRPVDSVIAKRMEGILTQGYNVALLSAEMVPDEVTGDQVTWSLVKAILKGALSKKDGVTNECTLQMSILRGDKVVLDLLGSSEKRQLVVARSPIFGVTVQGATTKVVGSAVQVEPVLEAALMEAKDAFKDSGYIVFTAVLKQVTAADVSVSSLFVVSAPDMQPFVDALEKKETHPHALFAHALLGPCSCALLVSYRDVDDNVLKALDAHREITLKNNKQPGGSVRKFVGVVEQSITAAEEKLKSVDDAKERERHEQVLRDKKQALHDAQKLLEKPNETQPVAYVPSISQESGGADSTVRVVAVLTDKRDGKKRNVIAKDNGFTIKTSVEETEFPADEVVRRIGQAAKIRSSSVDFLIDHFVKGYNVALLTADVDGFSTGENLLEHTVRSVFTKKNADGELFVVLASIKADCCSAKDLQRDGATYDQLQCASSPLFGPCVADAKFELATTPDTLLRKVRSAIQVCEADKSTLLCLFVYKERKPADGDVFLSSFFFFLAGSRVDIYTQALEKRQKERGLFQYALGGPCLTAFALGLSTSNSDVETATAFVRLAKKVRGSKIGTIRTGGIQRFVAFSTKALEQLRVLQEKAPESDRGRLRESSTNVEKVLADAEELLRNPEGRAPPLYKQER</sequence>
<gene>
    <name evidence="3" type="primary">1F7.135</name>
    <name evidence="4" type="synonym">1F7.175</name>
    <name evidence="3" type="ORF">Tb927.2.5530</name>
    <name evidence="5" type="ORF">Tb927.2.5610</name>
</gene>
<reference evidence="3" key="2">
    <citation type="journal article" date="2005" name="Science">
        <title>Comparative genomics of trypanosomatid parasitic protozoa.</title>
        <authorList>
            <person name="El-Sayed N.M."/>
            <person name="Myler P.J."/>
            <person name="Blandin G."/>
            <person name="Berriman M."/>
            <person name="Crabtree J."/>
            <person name="Aggarwal G."/>
            <person name="Caler E."/>
            <person name="Renauld H."/>
            <person name="Worthey E.A."/>
            <person name="Hertz-Fowler C."/>
            <person name="Ghedin E."/>
            <person name="Peacock C."/>
            <person name="Bartholomeu D.C."/>
            <person name="Haas B.J."/>
            <person name="Tran A.N."/>
            <person name="Wortman J.R."/>
            <person name="Alsmark U.C."/>
            <person name="Angiuoli S."/>
            <person name="Anupama A."/>
            <person name="Badger J."/>
            <person name="Bringaud F."/>
            <person name="Cadag E."/>
            <person name="Carlton J.M."/>
            <person name="Cerqueira G.C."/>
            <person name="Creasy T."/>
            <person name="Delcher A.L."/>
            <person name="Djikeng A."/>
            <person name="Embley T.M."/>
            <person name="Hauser C."/>
            <person name="Ivens A.C."/>
            <person name="Kummerfeld S.K."/>
            <person name="Pereira-Leal J.B."/>
            <person name="Nilsson D."/>
            <person name="Peterson J."/>
            <person name="Salzberg S.L."/>
            <person name="Shallom J."/>
            <person name="Silva J.C."/>
            <person name="Sundaram J."/>
            <person name="Westenberger S."/>
            <person name="White O."/>
            <person name="Melville S.E."/>
            <person name="Donelson J.E."/>
            <person name="Andersson B."/>
            <person name="Stuart K.D."/>
            <person name="Hall N."/>
        </authorList>
    </citation>
    <scope>NUCLEOTIDE SEQUENCE</scope>
    <source>
        <strain evidence="3">927/4 GUTat10.1</strain>
    </source>
</reference>
<dbReference type="eggNOG" id="ENOG502SEHM">
    <property type="taxonomic scope" value="Eukaryota"/>
</dbReference>
<dbReference type="InterPro" id="IPR027417">
    <property type="entry name" value="P-loop_NTPase"/>
</dbReference>
<feature type="region of interest" description="Disordered" evidence="2">
    <location>
        <begin position="361"/>
        <end position="425"/>
    </location>
</feature>
<feature type="region of interest" description="Disordered" evidence="2">
    <location>
        <begin position="779"/>
        <end position="853"/>
    </location>
</feature>